<dbReference type="SUPFAM" id="SSF48498">
    <property type="entry name" value="Tetracyclin repressor-like, C-terminal domain"/>
    <property type="match status" value="1"/>
</dbReference>
<dbReference type="PRINTS" id="PR00455">
    <property type="entry name" value="HTHTETR"/>
</dbReference>
<comment type="caution">
    <text evidence="6">The sequence shown here is derived from an EMBL/GenBank/DDBJ whole genome shotgun (WGS) entry which is preliminary data.</text>
</comment>
<dbReference type="Pfam" id="PF00440">
    <property type="entry name" value="TetR_N"/>
    <property type="match status" value="1"/>
</dbReference>
<sequence length="193" mass="20164">MPENTREALVVAATQLMDVGGLEAVTLREVGRRAGVSHMAPYKHFTDKEALLAAVAARELEYLGSAMTKIQEHGRPAEATLRLAMHEYVTWALAYPVRFKLVFGVWSTDTGSGELGAAAGTARATLGQIVAAAQRTGQLPPGDTERLAALIQALAHGAVDLALAGHVSAQGKGNAGPHDLVDDLLGHLRASAG</sequence>
<keyword evidence="3" id="KW-0804">Transcription</keyword>
<dbReference type="AlphaFoldDB" id="A0A7W7RJC6"/>
<evidence type="ECO:0000256" key="2">
    <source>
        <dbReference type="ARBA" id="ARBA00023125"/>
    </source>
</evidence>
<proteinExistence type="predicted"/>
<dbReference type="Pfam" id="PF13305">
    <property type="entry name" value="TetR_C_33"/>
    <property type="match status" value="1"/>
</dbReference>
<evidence type="ECO:0000259" key="5">
    <source>
        <dbReference type="PROSITE" id="PS50977"/>
    </source>
</evidence>
<dbReference type="InterPro" id="IPR001647">
    <property type="entry name" value="HTH_TetR"/>
</dbReference>
<evidence type="ECO:0000256" key="3">
    <source>
        <dbReference type="ARBA" id="ARBA00023163"/>
    </source>
</evidence>
<dbReference type="GO" id="GO:0003700">
    <property type="term" value="F:DNA-binding transcription factor activity"/>
    <property type="evidence" value="ECO:0007669"/>
    <property type="project" value="TreeGrafter"/>
</dbReference>
<keyword evidence="7" id="KW-1185">Reference proteome</keyword>
<dbReference type="Proteomes" id="UP000523007">
    <property type="component" value="Unassembled WGS sequence"/>
</dbReference>
<dbReference type="RefSeq" id="WP_184580727.1">
    <property type="nucleotide sequence ID" value="NZ_JACHJT010000001.1"/>
</dbReference>
<organism evidence="6 7">
    <name type="scientific">Lipingzhangella halophila</name>
    <dbReference type="NCBI Taxonomy" id="1783352"/>
    <lineage>
        <taxon>Bacteria</taxon>
        <taxon>Bacillati</taxon>
        <taxon>Actinomycetota</taxon>
        <taxon>Actinomycetes</taxon>
        <taxon>Streptosporangiales</taxon>
        <taxon>Nocardiopsidaceae</taxon>
        <taxon>Lipingzhangella</taxon>
    </lineage>
</organism>
<dbReference type="PROSITE" id="PS50977">
    <property type="entry name" value="HTH_TETR_2"/>
    <property type="match status" value="1"/>
</dbReference>
<dbReference type="SUPFAM" id="SSF46689">
    <property type="entry name" value="Homeodomain-like"/>
    <property type="match status" value="1"/>
</dbReference>
<evidence type="ECO:0000256" key="1">
    <source>
        <dbReference type="ARBA" id="ARBA00023015"/>
    </source>
</evidence>
<dbReference type="InterPro" id="IPR025996">
    <property type="entry name" value="MT1864/Rv1816-like_C"/>
</dbReference>
<keyword evidence="1" id="KW-0805">Transcription regulation</keyword>
<evidence type="ECO:0000256" key="4">
    <source>
        <dbReference type="PROSITE-ProRule" id="PRU00335"/>
    </source>
</evidence>
<dbReference type="Gene3D" id="1.10.357.10">
    <property type="entry name" value="Tetracycline Repressor, domain 2"/>
    <property type="match status" value="1"/>
</dbReference>
<name>A0A7W7RJC6_9ACTN</name>
<dbReference type="InterPro" id="IPR009057">
    <property type="entry name" value="Homeodomain-like_sf"/>
</dbReference>
<dbReference type="EMBL" id="JACHJT010000001">
    <property type="protein sequence ID" value="MBB4933047.1"/>
    <property type="molecule type" value="Genomic_DNA"/>
</dbReference>
<dbReference type="InterPro" id="IPR036271">
    <property type="entry name" value="Tet_transcr_reg_TetR-rel_C_sf"/>
</dbReference>
<dbReference type="GO" id="GO:0000976">
    <property type="term" value="F:transcription cis-regulatory region binding"/>
    <property type="evidence" value="ECO:0007669"/>
    <property type="project" value="TreeGrafter"/>
</dbReference>
<feature type="domain" description="HTH tetR-type" evidence="5">
    <location>
        <begin position="3"/>
        <end position="63"/>
    </location>
</feature>
<dbReference type="PANTHER" id="PTHR30055">
    <property type="entry name" value="HTH-TYPE TRANSCRIPTIONAL REGULATOR RUTR"/>
    <property type="match status" value="1"/>
</dbReference>
<evidence type="ECO:0000313" key="6">
    <source>
        <dbReference type="EMBL" id="MBB4933047.1"/>
    </source>
</evidence>
<accession>A0A7W7RJC6</accession>
<protein>
    <submittedName>
        <fullName evidence="6">AcrR family transcriptional regulator</fullName>
    </submittedName>
</protein>
<reference evidence="6 7" key="1">
    <citation type="submission" date="2020-08" db="EMBL/GenBank/DDBJ databases">
        <title>Sequencing the genomes of 1000 actinobacteria strains.</title>
        <authorList>
            <person name="Klenk H.-P."/>
        </authorList>
    </citation>
    <scope>NUCLEOTIDE SEQUENCE [LARGE SCALE GENOMIC DNA]</scope>
    <source>
        <strain evidence="6 7">DSM 102030</strain>
    </source>
</reference>
<feature type="DNA-binding region" description="H-T-H motif" evidence="4">
    <location>
        <begin position="26"/>
        <end position="45"/>
    </location>
</feature>
<gene>
    <name evidence="6" type="ORF">F4561_003867</name>
</gene>
<evidence type="ECO:0000313" key="7">
    <source>
        <dbReference type="Proteomes" id="UP000523007"/>
    </source>
</evidence>
<dbReference type="PANTHER" id="PTHR30055:SF234">
    <property type="entry name" value="HTH-TYPE TRANSCRIPTIONAL REGULATOR BETI"/>
    <property type="match status" value="1"/>
</dbReference>
<keyword evidence="2 4" id="KW-0238">DNA-binding</keyword>
<dbReference type="InterPro" id="IPR050109">
    <property type="entry name" value="HTH-type_TetR-like_transc_reg"/>
</dbReference>